<proteinExistence type="predicted"/>
<evidence type="ECO:0000313" key="2">
    <source>
        <dbReference type="Proteomes" id="UP001396334"/>
    </source>
</evidence>
<organism evidence="1 2">
    <name type="scientific">Hibiscus sabdariffa</name>
    <name type="common">roselle</name>
    <dbReference type="NCBI Taxonomy" id="183260"/>
    <lineage>
        <taxon>Eukaryota</taxon>
        <taxon>Viridiplantae</taxon>
        <taxon>Streptophyta</taxon>
        <taxon>Embryophyta</taxon>
        <taxon>Tracheophyta</taxon>
        <taxon>Spermatophyta</taxon>
        <taxon>Magnoliopsida</taxon>
        <taxon>eudicotyledons</taxon>
        <taxon>Gunneridae</taxon>
        <taxon>Pentapetalae</taxon>
        <taxon>rosids</taxon>
        <taxon>malvids</taxon>
        <taxon>Malvales</taxon>
        <taxon>Malvaceae</taxon>
        <taxon>Malvoideae</taxon>
        <taxon>Hibiscus</taxon>
    </lineage>
</organism>
<protein>
    <submittedName>
        <fullName evidence="1">Uncharacterized protein</fullName>
    </submittedName>
</protein>
<accession>A0ABR2ACT2</accession>
<reference evidence="1 2" key="1">
    <citation type="journal article" date="2024" name="G3 (Bethesda)">
        <title>Genome assembly of Hibiscus sabdariffa L. provides insights into metabolisms of medicinal natural products.</title>
        <authorList>
            <person name="Kim T."/>
        </authorList>
    </citation>
    <scope>NUCLEOTIDE SEQUENCE [LARGE SCALE GENOMIC DNA]</scope>
    <source>
        <strain evidence="1">TK-2024</strain>
        <tissue evidence="1">Old leaves</tissue>
    </source>
</reference>
<comment type="caution">
    <text evidence="1">The sequence shown here is derived from an EMBL/GenBank/DDBJ whole genome shotgun (WGS) entry which is preliminary data.</text>
</comment>
<sequence>MRPTQIDSFVLRDFQTDMEEEYEAHEIGVNKLENVLFLLQSKVDGSLESSLNASDLDLHEDFVVKVFQTPYILGENLLRLFKWVMKKSKNPKRATSAEVNG</sequence>
<gene>
    <name evidence="1" type="ORF">V6N11_055779</name>
</gene>
<evidence type="ECO:0000313" key="1">
    <source>
        <dbReference type="EMBL" id="KAK8490553.1"/>
    </source>
</evidence>
<keyword evidence="2" id="KW-1185">Reference proteome</keyword>
<name>A0ABR2ACT2_9ROSI</name>
<dbReference type="Proteomes" id="UP001396334">
    <property type="component" value="Unassembled WGS sequence"/>
</dbReference>
<dbReference type="EMBL" id="JBBPBN010000279">
    <property type="protein sequence ID" value="KAK8490553.1"/>
    <property type="molecule type" value="Genomic_DNA"/>
</dbReference>